<keyword evidence="2" id="KW-0238">DNA-binding</keyword>
<dbReference type="Gene3D" id="1.10.443.10">
    <property type="entry name" value="Intergrase catalytic core"/>
    <property type="match status" value="1"/>
</dbReference>
<dbReference type="Pfam" id="PF00589">
    <property type="entry name" value="Phage_integrase"/>
    <property type="match status" value="1"/>
</dbReference>
<evidence type="ECO:0000256" key="4">
    <source>
        <dbReference type="SAM" id="MobiDB-lite"/>
    </source>
</evidence>
<evidence type="ECO:0000256" key="3">
    <source>
        <dbReference type="ARBA" id="ARBA00023172"/>
    </source>
</evidence>
<accession>A0ABW1JE53</accession>
<proteinExistence type="inferred from homology"/>
<comment type="caution">
    <text evidence="6">The sequence shown here is derived from an EMBL/GenBank/DDBJ whole genome shotgun (WGS) entry which is preliminary data.</text>
</comment>
<dbReference type="RefSeq" id="WP_345716230.1">
    <property type="nucleotide sequence ID" value="NZ_BAABFP010000004.1"/>
</dbReference>
<keyword evidence="3" id="KW-0233">DNA recombination</keyword>
<feature type="domain" description="Tyr recombinase" evidence="5">
    <location>
        <begin position="1"/>
        <end position="176"/>
    </location>
</feature>
<sequence>MSCLYELLIVTGLRRGEAVGLRWDAVGVNCMSVMVVQQIVDVGGHLTIGTPKTKRGVRGVALDIETARRLREHRIANQLEREAAGPVWKEHGLVFTQPDGRPLRPEFVTKHFKVLAKRAGLPTIRLHDLRHTNASLALQAGVPLKVVSDRLGHSQTAITADLYTHVSPVVGQEAADQIAAVLPRGRSRGAEVSEKLAPSGRTAGAAEAHNGGTNKAPDRVSAGQGPDP</sequence>
<name>A0ABW1JE53_9ACTN</name>
<dbReference type="Proteomes" id="UP001596189">
    <property type="component" value="Unassembled WGS sequence"/>
</dbReference>
<comment type="similarity">
    <text evidence="1">Belongs to the 'phage' integrase family.</text>
</comment>
<dbReference type="InterPro" id="IPR050090">
    <property type="entry name" value="Tyrosine_recombinase_XerCD"/>
</dbReference>
<dbReference type="PANTHER" id="PTHR30349">
    <property type="entry name" value="PHAGE INTEGRASE-RELATED"/>
    <property type="match status" value="1"/>
</dbReference>
<dbReference type="PROSITE" id="PS51898">
    <property type="entry name" value="TYR_RECOMBINASE"/>
    <property type="match status" value="1"/>
</dbReference>
<reference evidence="7" key="1">
    <citation type="journal article" date="2019" name="Int. J. Syst. Evol. Microbiol.">
        <title>The Global Catalogue of Microorganisms (GCM) 10K type strain sequencing project: providing services to taxonomists for standard genome sequencing and annotation.</title>
        <authorList>
            <consortium name="The Broad Institute Genomics Platform"/>
            <consortium name="The Broad Institute Genome Sequencing Center for Infectious Disease"/>
            <person name="Wu L."/>
            <person name="Ma J."/>
        </authorList>
    </citation>
    <scope>NUCLEOTIDE SEQUENCE [LARGE SCALE GENOMIC DNA]</scope>
    <source>
        <strain evidence="7">KACC 14249</strain>
    </source>
</reference>
<feature type="region of interest" description="Disordered" evidence="4">
    <location>
        <begin position="185"/>
        <end position="228"/>
    </location>
</feature>
<evidence type="ECO:0000256" key="2">
    <source>
        <dbReference type="ARBA" id="ARBA00023125"/>
    </source>
</evidence>
<dbReference type="CDD" id="cd01189">
    <property type="entry name" value="INT_ICEBs1_C_like"/>
    <property type="match status" value="1"/>
</dbReference>
<dbReference type="PANTHER" id="PTHR30349:SF41">
    <property type="entry name" value="INTEGRASE_RECOMBINASE PROTEIN MJ0367-RELATED"/>
    <property type="match status" value="1"/>
</dbReference>
<keyword evidence="7" id="KW-1185">Reference proteome</keyword>
<evidence type="ECO:0000259" key="5">
    <source>
        <dbReference type="PROSITE" id="PS51898"/>
    </source>
</evidence>
<gene>
    <name evidence="6" type="ORF">ACFQDO_09850</name>
</gene>
<protein>
    <submittedName>
        <fullName evidence="6">Site-specific integrase</fullName>
    </submittedName>
</protein>
<evidence type="ECO:0000256" key="1">
    <source>
        <dbReference type="ARBA" id="ARBA00008857"/>
    </source>
</evidence>
<dbReference type="SUPFAM" id="SSF56349">
    <property type="entry name" value="DNA breaking-rejoining enzymes"/>
    <property type="match status" value="1"/>
</dbReference>
<dbReference type="InterPro" id="IPR013762">
    <property type="entry name" value="Integrase-like_cat_sf"/>
</dbReference>
<dbReference type="InterPro" id="IPR011010">
    <property type="entry name" value="DNA_brk_join_enz"/>
</dbReference>
<dbReference type="InterPro" id="IPR002104">
    <property type="entry name" value="Integrase_catalytic"/>
</dbReference>
<evidence type="ECO:0000313" key="7">
    <source>
        <dbReference type="Proteomes" id="UP001596189"/>
    </source>
</evidence>
<organism evidence="6 7">
    <name type="scientific">Angustibacter luteus</name>
    <dbReference type="NCBI Taxonomy" id="658456"/>
    <lineage>
        <taxon>Bacteria</taxon>
        <taxon>Bacillati</taxon>
        <taxon>Actinomycetota</taxon>
        <taxon>Actinomycetes</taxon>
        <taxon>Kineosporiales</taxon>
        <taxon>Kineosporiaceae</taxon>
    </lineage>
</organism>
<evidence type="ECO:0000313" key="6">
    <source>
        <dbReference type="EMBL" id="MFC6007430.1"/>
    </source>
</evidence>
<dbReference type="EMBL" id="JBHSRD010000003">
    <property type="protein sequence ID" value="MFC6007430.1"/>
    <property type="molecule type" value="Genomic_DNA"/>
</dbReference>